<dbReference type="Gene3D" id="1.10.1090.10">
    <property type="entry name" value="Cytochrome b-c1 complex subunit 7"/>
    <property type="match status" value="1"/>
</dbReference>
<keyword evidence="6 9" id="KW-0249">Electron transport</keyword>
<evidence type="ECO:0000313" key="11">
    <source>
        <dbReference type="Proteomes" id="UP000078237"/>
    </source>
</evidence>
<reference evidence="10 11" key="1">
    <citation type="journal article" date="2016" name="Genome Announc.">
        <title>Genome Sequence of Madurella mycetomatis mm55, Isolated from a Human Mycetoma Case in Sudan.</title>
        <authorList>
            <person name="Smit S."/>
            <person name="Derks M.F."/>
            <person name="Bervoets S."/>
            <person name="Fahal A."/>
            <person name="van Leeuwen W."/>
            <person name="van Belkum A."/>
            <person name="van de Sande W.W."/>
        </authorList>
    </citation>
    <scope>NUCLEOTIDE SEQUENCE [LARGE SCALE GENOMIC DNA]</scope>
    <source>
        <strain evidence="11">mm55</strain>
    </source>
</reference>
<gene>
    <name evidence="10" type="ORF">MMYC01_201122</name>
</gene>
<evidence type="ECO:0000256" key="6">
    <source>
        <dbReference type="ARBA" id="ARBA00022982"/>
    </source>
</evidence>
<comment type="similarity">
    <text evidence="2 9">Belongs to the UQCRB/QCR7 family.</text>
</comment>
<dbReference type="FunFam" id="1.10.1090.10:FF:000001">
    <property type="entry name" value="Cytochrome b-c1 complex subunit 7"/>
    <property type="match status" value="1"/>
</dbReference>
<evidence type="ECO:0000256" key="9">
    <source>
        <dbReference type="PIRNR" id="PIRNR000022"/>
    </source>
</evidence>
<name>A0A175WE92_9PEZI</name>
<dbReference type="Proteomes" id="UP000078237">
    <property type="component" value="Unassembled WGS sequence"/>
</dbReference>
<dbReference type="InterPro" id="IPR003197">
    <property type="entry name" value="QCR7"/>
</dbReference>
<keyword evidence="3 9" id="KW-0813">Transport</keyword>
<comment type="function">
    <text evidence="9">Component of the ubiquinol-cytochrome c oxidoreductase, a multisubunit transmembrane complex that is part of the mitochondrial electron transport chain which drives oxidative phosphorylation.</text>
</comment>
<evidence type="ECO:0000256" key="5">
    <source>
        <dbReference type="ARBA" id="ARBA00022792"/>
    </source>
</evidence>
<dbReference type="GO" id="GO:0006122">
    <property type="term" value="P:mitochondrial electron transport, ubiquinol to cytochrome c"/>
    <property type="evidence" value="ECO:0007669"/>
    <property type="project" value="EnsemblFungi"/>
</dbReference>
<dbReference type="PANTHER" id="PTHR12022">
    <property type="entry name" value="UBIQUINOL-CYTOCHROME C REDUCTASE COMPLEX 14 KD PROTEIN"/>
    <property type="match status" value="1"/>
</dbReference>
<dbReference type="SUPFAM" id="SSF81524">
    <property type="entry name" value="14 kDa protein of cytochrome bc1 complex (Ubiquinol-cytochrome c reductase)"/>
    <property type="match status" value="1"/>
</dbReference>
<keyword evidence="4 9" id="KW-0679">Respiratory chain</keyword>
<protein>
    <recommendedName>
        <fullName evidence="9">Cytochrome b-c1 complex subunit 7</fullName>
    </recommendedName>
</protein>
<keyword evidence="7 9" id="KW-0496">Mitochondrion</keyword>
<evidence type="ECO:0000256" key="7">
    <source>
        <dbReference type="ARBA" id="ARBA00023128"/>
    </source>
</evidence>
<dbReference type="GO" id="GO:0045275">
    <property type="term" value="C:respiratory chain complex III"/>
    <property type="evidence" value="ECO:0007669"/>
    <property type="project" value="EnsemblFungi"/>
</dbReference>
<evidence type="ECO:0000256" key="4">
    <source>
        <dbReference type="ARBA" id="ARBA00022660"/>
    </source>
</evidence>
<evidence type="ECO:0000256" key="8">
    <source>
        <dbReference type="ARBA" id="ARBA00023136"/>
    </source>
</evidence>
<keyword evidence="8 9" id="KW-0472">Membrane</keyword>
<evidence type="ECO:0000313" key="10">
    <source>
        <dbReference type="EMBL" id="KXX81956.1"/>
    </source>
</evidence>
<dbReference type="Pfam" id="PF02271">
    <property type="entry name" value="UCR_14kD"/>
    <property type="match status" value="1"/>
</dbReference>
<dbReference type="GO" id="GO:0099617">
    <property type="term" value="C:matrix side of mitochondrial inner membrane"/>
    <property type="evidence" value="ECO:0007669"/>
    <property type="project" value="EnsemblFungi"/>
</dbReference>
<sequence>MPVAPSLVSSVVKRPWLQKLLTPLAGWYSNAAGYRQMGLRADDLIVEENETVLKALHRLPPKESYDRIYRIRRATQLSLQQKILPKSEWTKPEEDVPYLTPILEQLHAEAKEREDLDTLTVLKKH</sequence>
<dbReference type="VEuPathDB" id="FungiDB:MMYC01_201122"/>
<organism evidence="10 11">
    <name type="scientific">Madurella mycetomatis</name>
    <dbReference type="NCBI Taxonomy" id="100816"/>
    <lineage>
        <taxon>Eukaryota</taxon>
        <taxon>Fungi</taxon>
        <taxon>Dikarya</taxon>
        <taxon>Ascomycota</taxon>
        <taxon>Pezizomycotina</taxon>
        <taxon>Sordariomycetes</taxon>
        <taxon>Sordariomycetidae</taxon>
        <taxon>Sordariales</taxon>
        <taxon>Sordariales incertae sedis</taxon>
        <taxon>Madurella</taxon>
    </lineage>
</organism>
<dbReference type="GO" id="GO:0034551">
    <property type="term" value="P:mitochondrial respiratory chain complex III assembly"/>
    <property type="evidence" value="ECO:0007669"/>
    <property type="project" value="EnsemblFungi"/>
</dbReference>
<dbReference type="AlphaFoldDB" id="A0A175WE92"/>
<dbReference type="InterPro" id="IPR036544">
    <property type="entry name" value="QCR7_sf"/>
</dbReference>
<evidence type="ECO:0000256" key="1">
    <source>
        <dbReference type="ARBA" id="ARBA00004443"/>
    </source>
</evidence>
<keyword evidence="11" id="KW-1185">Reference proteome</keyword>
<evidence type="ECO:0000256" key="3">
    <source>
        <dbReference type="ARBA" id="ARBA00022448"/>
    </source>
</evidence>
<dbReference type="OrthoDB" id="425749at2759"/>
<dbReference type="STRING" id="100816.A0A175WE92"/>
<dbReference type="GO" id="GO:0008121">
    <property type="term" value="F:quinol-cytochrome-c reductase activity"/>
    <property type="evidence" value="ECO:0007669"/>
    <property type="project" value="EnsemblFungi"/>
</dbReference>
<dbReference type="EMBL" id="LCTW02000024">
    <property type="protein sequence ID" value="KXX81956.1"/>
    <property type="molecule type" value="Genomic_DNA"/>
</dbReference>
<proteinExistence type="inferred from homology"/>
<evidence type="ECO:0000256" key="2">
    <source>
        <dbReference type="ARBA" id="ARBA00008554"/>
    </source>
</evidence>
<dbReference type="PANTHER" id="PTHR12022:SF0">
    <property type="entry name" value="CYTOCHROME B-C1 COMPLEX SUBUNIT 7"/>
    <property type="match status" value="1"/>
</dbReference>
<comment type="caution">
    <text evidence="10">The sequence shown here is derived from an EMBL/GenBank/DDBJ whole genome shotgun (WGS) entry which is preliminary data.</text>
</comment>
<accession>A0A175WE92</accession>
<comment type="subcellular location">
    <subcellularLocation>
        <location evidence="1">Mitochondrion inner membrane</location>
        <topology evidence="1">Peripheral membrane protein</topology>
        <orientation evidence="1">Matrix side</orientation>
    </subcellularLocation>
</comment>
<dbReference type="PIRSF" id="PIRSF000022">
    <property type="entry name" value="Bc1_14K"/>
    <property type="match status" value="1"/>
</dbReference>
<keyword evidence="5 9" id="KW-0999">Mitochondrion inner membrane</keyword>